<evidence type="ECO:0000256" key="2">
    <source>
        <dbReference type="ARBA" id="ARBA00022801"/>
    </source>
</evidence>
<organism evidence="4 5">
    <name type="scientific">Bacteroides uniformis</name>
    <dbReference type="NCBI Taxonomy" id="820"/>
    <lineage>
        <taxon>Bacteria</taxon>
        <taxon>Pseudomonadati</taxon>
        <taxon>Bacteroidota</taxon>
        <taxon>Bacteroidia</taxon>
        <taxon>Bacteroidales</taxon>
        <taxon>Bacteroidaceae</taxon>
        <taxon>Bacteroides</taxon>
    </lineage>
</organism>
<protein>
    <submittedName>
        <fullName evidence="4">DUF479 domain-containing protein</fullName>
    </submittedName>
</protein>
<dbReference type="AlphaFoldDB" id="A0A413XIM5"/>
<dbReference type="PANTHER" id="PTHR38764:SF1">
    <property type="entry name" value="ACYL CARRIER PROTEIN PHOSPHODIESTERASE"/>
    <property type="match status" value="1"/>
</dbReference>
<gene>
    <name evidence="4" type="ORF">DW873_01875</name>
</gene>
<reference evidence="4 5" key="1">
    <citation type="submission" date="2018-08" db="EMBL/GenBank/DDBJ databases">
        <title>A genome reference for cultivated species of the human gut microbiota.</title>
        <authorList>
            <person name="Zou Y."/>
            <person name="Xue W."/>
            <person name="Luo G."/>
        </authorList>
    </citation>
    <scope>NUCLEOTIDE SEQUENCE [LARGE SCALE GENOMIC DNA]</scope>
    <source>
        <strain evidence="4 5">AM39-1</strain>
    </source>
</reference>
<evidence type="ECO:0000256" key="3">
    <source>
        <dbReference type="ARBA" id="ARBA00023098"/>
    </source>
</evidence>
<dbReference type="RefSeq" id="WP_117880798.1">
    <property type="nucleotide sequence ID" value="NZ_BAABZM010000001.1"/>
</dbReference>
<keyword evidence="1" id="KW-0444">Lipid biosynthesis</keyword>
<accession>A0A413XIM5</accession>
<sequence>MNYLAHVFLSGPNRKVQLGNFVGDAVKGSSYKNYPPDIAKGIQLHRAIDDYTDHHPAVCEVVHRLQPEFGRYSGVLLDIYFDYLLASRFESFSGVSLRRYTRTFYLSLLINYRYLPVRFKRFIWHFILTDRLRKYATLNGIRESLNIMVEYHHIDISVDKAIRYLEEHDEELFAVFQPFFIELQRFCTEYRHNYKDSFKDEEEIHIVSARN</sequence>
<dbReference type="GO" id="GO:0006633">
    <property type="term" value="P:fatty acid biosynthetic process"/>
    <property type="evidence" value="ECO:0007669"/>
    <property type="project" value="InterPro"/>
</dbReference>
<evidence type="ECO:0000256" key="1">
    <source>
        <dbReference type="ARBA" id="ARBA00022516"/>
    </source>
</evidence>
<dbReference type="Proteomes" id="UP000286114">
    <property type="component" value="Unassembled WGS sequence"/>
</dbReference>
<evidence type="ECO:0000313" key="4">
    <source>
        <dbReference type="EMBL" id="RHB77749.1"/>
    </source>
</evidence>
<name>A0A413XIM5_BACUN</name>
<dbReference type="GO" id="GO:0008770">
    <property type="term" value="F:[acyl-carrier-protein] phosphodiesterase activity"/>
    <property type="evidence" value="ECO:0007669"/>
    <property type="project" value="InterPro"/>
</dbReference>
<comment type="caution">
    <text evidence="4">The sequence shown here is derived from an EMBL/GenBank/DDBJ whole genome shotgun (WGS) entry which is preliminary data.</text>
</comment>
<dbReference type="PANTHER" id="PTHR38764">
    <property type="entry name" value="ACYL CARRIER PROTEIN PHOSPHODIESTERASE"/>
    <property type="match status" value="1"/>
</dbReference>
<dbReference type="EMBL" id="QSHA01000001">
    <property type="protein sequence ID" value="RHB77749.1"/>
    <property type="molecule type" value="Genomic_DNA"/>
</dbReference>
<keyword evidence="2" id="KW-0378">Hydrolase</keyword>
<keyword evidence="3" id="KW-0443">Lipid metabolism</keyword>
<dbReference type="Pfam" id="PF04336">
    <property type="entry name" value="ACP_PD"/>
    <property type="match status" value="1"/>
</dbReference>
<dbReference type="InterPro" id="IPR007431">
    <property type="entry name" value="ACP_PD"/>
</dbReference>
<evidence type="ECO:0000313" key="5">
    <source>
        <dbReference type="Proteomes" id="UP000286114"/>
    </source>
</evidence>
<proteinExistence type="predicted"/>